<evidence type="ECO:0000313" key="2">
    <source>
        <dbReference type="EnsemblMetazoa" id="XP_038068495.1"/>
    </source>
</evidence>
<feature type="transmembrane region" description="Helical" evidence="1">
    <location>
        <begin position="196"/>
        <end position="213"/>
    </location>
</feature>
<name>A0A914AWL0_PATMI</name>
<evidence type="ECO:0000256" key="1">
    <source>
        <dbReference type="SAM" id="Phobius"/>
    </source>
</evidence>
<protein>
    <submittedName>
        <fullName evidence="2">Uncharacterized protein</fullName>
    </submittedName>
</protein>
<keyword evidence="1" id="KW-0472">Membrane</keyword>
<feature type="transmembrane region" description="Helical" evidence="1">
    <location>
        <begin position="49"/>
        <end position="79"/>
    </location>
</feature>
<dbReference type="RefSeq" id="XP_038068495.1">
    <property type="nucleotide sequence ID" value="XM_038212567.1"/>
</dbReference>
<keyword evidence="1" id="KW-1133">Transmembrane helix</keyword>
<proteinExistence type="predicted"/>
<dbReference type="GeneID" id="119737912"/>
<keyword evidence="3" id="KW-1185">Reference proteome</keyword>
<organism evidence="2 3">
    <name type="scientific">Patiria miniata</name>
    <name type="common">Bat star</name>
    <name type="synonym">Asterina miniata</name>
    <dbReference type="NCBI Taxonomy" id="46514"/>
    <lineage>
        <taxon>Eukaryota</taxon>
        <taxon>Metazoa</taxon>
        <taxon>Echinodermata</taxon>
        <taxon>Eleutherozoa</taxon>
        <taxon>Asterozoa</taxon>
        <taxon>Asteroidea</taxon>
        <taxon>Valvatacea</taxon>
        <taxon>Valvatida</taxon>
        <taxon>Asterinidae</taxon>
        <taxon>Patiria</taxon>
    </lineage>
</organism>
<accession>A0A914AWL0</accession>
<feature type="transmembrane region" description="Helical" evidence="1">
    <location>
        <begin position="91"/>
        <end position="122"/>
    </location>
</feature>
<sequence length="345" mass="38725">MFFSAYFSCCILFWSRHSNITGIAGNDGQGTIFLFKRIYIALKIVMKIIAVTLILCVFFVFAVSIFVPYQMPYFVLLLLNKQNSTLRKRHCIVAAMISVPFTLATTFFAVFVFLCIVCVWLHTAIVVSVELSLDEYGNDDEAAEDSSLDTEEDLSLDTEEDLDDDDIYYQKIIALCLFSVPSVILVAFFPSVETPIVVMLATATGVLVALARIEIELEEDNYVPCADKETQTVALARIEIEEDNVPCADKETPTVAFGRIEIESEEDNYVPCIDKETQTELHPDADSSKTTGKRKKICGFKVKKGRRNAVKGGNRMLKFLKDSLPQHLMNININIEGNSNFVTLR</sequence>
<reference evidence="2" key="1">
    <citation type="submission" date="2022-11" db="UniProtKB">
        <authorList>
            <consortium name="EnsemblMetazoa"/>
        </authorList>
    </citation>
    <scope>IDENTIFICATION</scope>
</reference>
<dbReference type="EnsemblMetazoa" id="XM_038212585.1">
    <property type="protein sequence ID" value="XP_038068513.1"/>
    <property type="gene ID" value="LOC119737912"/>
</dbReference>
<dbReference type="EnsemblMetazoa" id="XM_038212567.1">
    <property type="protein sequence ID" value="XP_038068495.1"/>
    <property type="gene ID" value="LOC119737912"/>
</dbReference>
<dbReference type="EnsemblMetazoa" id="XM_038212576.1">
    <property type="protein sequence ID" value="XP_038068504.1"/>
    <property type="gene ID" value="LOC119737912"/>
</dbReference>
<dbReference type="Proteomes" id="UP000887568">
    <property type="component" value="Unplaced"/>
</dbReference>
<keyword evidence="1" id="KW-0812">Transmembrane</keyword>
<dbReference type="RefSeq" id="XP_038068513.1">
    <property type="nucleotide sequence ID" value="XM_038212585.1"/>
</dbReference>
<feature type="transmembrane region" description="Helical" evidence="1">
    <location>
        <begin position="167"/>
        <end position="189"/>
    </location>
</feature>
<dbReference type="RefSeq" id="XP_038068504.1">
    <property type="nucleotide sequence ID" value="XM_038212576.1"/>
</dbReference>
<dbReference type="AlphaFoldDB" id="A0A914AWL0"/>
<evidence type="ECO:0000313" key="3">
    <source>
        <dbReference type="Proteomes" id="UP000887568"/>
    </source>
</evidence>